<dbReference type="Gene3D" id="2.60.120.180">
    <property type="match status" value="1"/>
</dbReference>
<gene>
    <name evidence="1" type="ORF">CCR75_005750</name>
</gene>
<sequence length="217" mass="23527">MALAVVAATESNVLPDCKAGLLDFKSYVVNSQASARNSVCSTSSKDLETAIQWSSTFNVFEDDPTYKVSSAFAKTKFPRMPLDSIREVHASFSFGISEPRSGNISSVFIKINTKRSTDGTAAFVHAIRLASYNGPIVETVADRSASVTTVVVNGLLFQVFTNKVDDVTTFTYIPSQDAMQFVGNLMDFPNSLPFSTTFPLDLVSIEAGFELALMEVT</sequence>
<dbReference type="InterPro" id="IPR013320">
    <property type="entry name" value="ConA-like_dom_sf"/>
</dbReference>
<reference evidence="1 2" key="1">
    <citation type="journal article" date="2021" name="Genome Biol.">
        <title>AFLAP: assembly-free linkage analysis pipeline using k-mers from genome sequencing data.</title>
        <authorList>
            <person name="Fletcher K."/>
            <person name="Zhang L."/>
            <person name="Gil J."/>
            <person name="Han R."/>
            <person name="Cavanaugh K."/>
            <person name="Michelmore R."/>
        </authorList>
    </citation>
    <scope>NUCLEOTIDE SEQUENCE [LARGE SCALE GENOMIC DNA]</scope>
    <source>
        <strain evidence="1 2">SF5</strain>
    </source>
</reference>
<proteinExistence type="predicted"/>
<dbReference type="SUPFAM" id="SSF49899">
    <property type="entry name" value="Concanavalin A-like lectins/glucanases"/>
    <property type="match status" value="1"/>
</dbReference>
<evidence type="ECO:0000313" key="2">
    <source>
        <dbReference type="Proteomes" id="UP000294530"/>
    </source>
</evidence>
<dbReference type="RefSeq" id="XP_067815627.1">
    <property type="nucleotide sequence ID" value="XM_067963826.1"/>
</dbReference>
<organism evidence="1 2">
    <name type="scientific">Bremia lactucae</name>
    <name type="common">Lettuce downy mildew</name>
    <dbReference type="NCBI Taxonomy" id="4779"/>
    <lineage>
        <taxon>Eukaryota</taxon>
        <taxon>Sar</taxon>
        <taxon>Stramenopiles</taxon>
        <taxon>Oomycota</taxon>
        <taxon>Peronosporomycetes</taxon>
        <taxon>Peronosporales</taxon>
        <taxon>Peronosporaceae</taxon>
        <taxon>Bremia</taxon>
    </lineage>
</organism>
<dbReference type="KEGG" id="blac:94349497"/>
<dbReference type="AlphaFoldDB" id="A0A976FG68"/>
<comment type="caution">
    <text evidence="1">The sequence shown here is derived from an EMBL/GenBank/DDBJ whole genome shotgun (WGS) entry which is preliminary data.</text>
</comment>
<accession>A0A976FG68</accession>
<evidence type="ECO:0000313" key="1">
    <source>
        <dbReference type="EMBL" id="TDH66128.1"/>
    </source>
</evidence>
<dbReference type="Proteomes" id="UP000294530">
    <property type="component" value="Unassembled WGS sequence"/>
</dbReference>
<keyword evidence="2" id="KW-1185">Reference proteome</keyword>
<dbReference type="EMBL" id="SHOA02000203">
    <property type="protein sequence ID" value="TDH66128.1"/>
    <property type="molecule type" value="Genomic_DNA"/>
</dbReference>
<name>A0A976FG68_BRELC</name>
<protein>
    <submittedName>
        <fullName evidence="1">Uncharacterized protein</fullName>
    </submittedName>
</protein>
<dbReference type="GO" id="GO:0004553">
    <property type="term" value="F:hydrolase activity, hydrolyzing O-glycosyl compounds"/>
    <property type="evidence" value="ECO:0007669"/>
    <property type="project" value="InterPro"/>
</dbReference>
<dbReference type="GeneID" id="94349497"/>
<dbReference type="InterPro" id="IPR013319">
    <property type="entry name" value="GH11/12"/>
</dbReference>